<comment type="caution">
    <text evidence="1">The sequence shown here is derived from an EMBL/GenBank/DDBJ whole genome shotgun (WGS) entry which is preliminary data.</text>
</comment>
<keyword evidence="2" id="KW-1185">Reference proteome</keyword>
<accession>A0ABT4TZE5</accession>
<evidence type="ECO:0000313" key="1">
    <source>
        <dbReference type="EMBL" id="MDA2809600.1"/>
    </source>
</evidence>
<dbReference type="EMBL" id="JAQFWQ010000005">
    <property type="protein sequence ID" value="MDA2809600.1"/>
    <property type="molecule type" value="Genomic_DNA"/>
</dbReference>
<proteinExistence type="predicted"/>
<dbReference type="RefSeq" id="WP_270683503.1">
    <property type="nucleotide sequence ID" value="NZ_JAQFWQ010000005.1"/>
</dbReference>
<gene>
    <name evidence="1" type="ORF">O4J56_03010</name>
</gene>
<reference evidence="1 2" key="1">
    <citation type="submission" date="2023-01" db="EMBL/GenBank/DDBJ databases">
        <title>Draft genome sequence of Nocardiopsis sp. RSe5-2 isolated from halophytes.</title>
        <authorList>
            <person name="Duangmal K."/>
            <person name="Chantavorakit T."/>
        </authorList>
    </citation>
    <scope>NUCLEOTIDE SEQUENCE [LARGE SCALE GENOMIC DNA]</scope>
    <source>
        <strain evidence="1 2">RSe5-2</strain>
    </source>
</reference>
<sequence length="41" mass="4240">MTFVLFVLPVLILAAAVAAYIFMGRRDGAAAPEAADEGGED</sequence>
<dbReference type="Proteomes" id="UP001527866">
    <property type="component" value="Unassembled WGS sequence"/>
</dbReference>
<evidence type="ECO:0000313" key="2">
    <source>
        <dbReference type="Proteomes" id="UP001527866"/>
    </source>
</evidence>
<protein>
    <submittedName>
        <fullName evidence="1">Uncharacterized protein</fullName>
    </submittedName>
</protein>
<name>A0ABT4TZE5_9ACTN</name>
<organism evidence="1 2">
    <name type="scientific">Nocardiopsis endophytica</name>
    <dbReference type="NCBI Taxonomy" id="3018445"/>
    <lineage>
        <taxon>Bacteria</taxon>
        <taxon>Bacillati</taxon>
        <taxon>Actinomycetota</taxon>
        <taxon>Actinomycetes</taxon>
        <taxon>Streptosporangiales</taxon>
        <taxon>Nocardiopsidaceae</taxon>
        <taxon>Nocardiopsis</taxon>
    </lineage>
</organism>